<keyword evidence="2" id="KW-0560">Oxidoreductase</keyword>
<keyword evidence="5" id="KW-1185">Reference proteome</keyword>
<dbReference type="EMBL" id="KL198055">
    <property type="protein sequence ID" value="KDQ11814.1"/>
    <property type="molecule type" value="Genomic_DNA"/>
</dbReference>
<evidence type="ECO:0000313" key="4">
    <source>
        <dbReference type="EMBL" id="KDQ11814.1"/>
    </source>
</evidence>
<dbReference type="Pfam" id="PF00106">
    <property type="entry name" value="adh_short"/>
    <property type="match status" value="1"/>
</dbReference>
<evidence type="ECO:0000313" key="5">
    <source>
        <dbReference type="Proteomes" id="UP000027195"/>
    </source>
</evidence>
<dbReference type="Proteomes" id="UP000027195">
    <property type="component" value="Unassembled WGS sequence"/>
</dbReference>
<dbReference type="GO" id="GO:0016491">
    <property type="term" value="F:oxidoreductase activity"/>
    <property type="evidence" value="ECO:0007669"/>
    <property type="project" value="UniProtKB-KW"/>
</dbReference>
<dbReference type="PRINTS" id="PR00080">
    <property type="entry name" value="SDRFAMILY"/>
</dbReference>
<evidence type="ECO:0000256" key="1">
    <source>
        <dbReference type="ARBA" id="ARBA00006484"/>
    </source>
</evidence>
<dbReference type="AlphaFoldDB" id="A0A067M8F9"/>
<dbReference type="STRING" id="930990.A0A067M8F9"/>
<organism evidence="4 5">
    <name type="scientific">Botryobasidium botryosum (strain FD-172 SS1)</name>
    <dbReference type="NCBI Taxonomy" id="930990"/>
    <lineage>
        <taxon>Eukaryota</taxon>
        <taxon>Fungi</taxon>
        <taxon>Dikarya</taxon>
        <taxon>Basidiomycota</taxon>
        <taxon>Agaricomycotina</taxon>
        <taxon>Agaricomycetes</taxon>
        <taxon>Cantharellales</taxon>
        <taxon>Botryobasidiaceae</taxon>
        <taxon>Botryobasidium</taxon>
    </lineage>
</organism>
<dbReference type="PANTHER" id="PTHR24320:SF283">
    <property type="entry name" value="RETINOL DEHYDROGENASE 11"/>
    <property type="match status" value="1"/>
</dbReference>
<dbReference type="InterPro" id="IPR002347">
    <property type="entry name" value="SDR_fam"/>
</dbReference>
<dbReference type="SUPFAM" id="SSF51735">
    <property type="entry name" value="NAD(P)-binding Rossmann-fold domains"/>
    <property type="match status" value="1"/>
</dbReference>
<gene>
    <name evidence="4" type="ORF">BOTBODRAFT_447830</name>
</gene>
<evidence type="ECO:0008006" key="6">
    <source>
        <dbReference type="Google" id="ProtNLM"/>
    </source>
</evidence>
<dbReference type="HOGENOM" id="CLU_010194_44_0_1"/>
<name>A0A067M8F9_BOTB1</name>
<reference evidence="5" key="1">
    <citation type="journal article" date="2014" name="Proc. Natl. Acad. Sci. U.S.A.">
        <title>Extensive sampling of basidiomycete genomes demonstrates inadequacy of the white-rot/brown-rot paradigm for wood decay fungi.</title>
        <authorList>
            <person name="Riley R."/>
            <person name="Salamov A.A."/>
            <person name="Brown D.W."/>
            <person name="Nagy L.G."/>
            <person name="Floudas D."/>
            <person name="Held B.W."/>
            <person name="Levasseur A."/>
            <person name="Lombard V."/>
            <person name="Morin E."/>
            <person name="Otillar R."/>
            <person name="Lindquist E.A."/>
            <person name="Sun H."/>
            <person name="LaButti K.M."/>
            <person name="Schmutz J."/>
            <person name="Jabbour D."/>
            <person name="Luo H."/>
            <person name="Baker S.E."/>
            <person name="Pisabarro A.G."/>
            <person name="Walton J.D."/>
            <person name="Blanchette R.A."/>
            <person name="Henrissat B."/>
            <person name="Martin F."/>
            <person name="Cullen D."/>
            <person name="Hibbett D.S."/>
            <person name="Grigoriev I.V."/>
        </authorList>
    </citation>
    <scope>NUCLEOTIDE SEQUENCE [LARGE SCALE GENOMIC DNA]</scope>
    <source>
        <strain evidence="5">FD-172 SS1</strain>
    </source>
</reference>
<evidence type="ECO:0000256" key="2">
    <source>
        <dbReference type="ARBA" id="ARBA00023002"/>
    </source>
</evidence>
<evidence type="ECO:0000256" key="3">
    <source>
        <dbReference type="RuleBase" id="RU000363"/>
    </source>
</evidence>
<dbReference type="InParanoid" id="A0A067M8F9"/>
<dbReference type="OrthoDB" id="191139at2759"/>
<accession>A0A067M8F9</accession>
<dbReference type="InterPro" id="IPR036291">
    <property type="entry name" value="NAD(P)-bd_dom_sf"/>
</dbReference>
<dbReference type="PANTHER" id="PTHR24320">
    <property type="entry name" value="RETINOL DEHYDROGENASE"/>
    <property type="match status" value="1"/>
</dbReference>
<proteinExistence type="inferred from homology"/>
<protein>
    <recommendedName>
        <fullName evidence="6">Oxidoreductase</fullName>
    </recommendedName>
</protein>
<dbReference type="Gene3D" id="3.40.50.720">
    <property type="entry name" value="NAD(P)-binding Rossmann-like Domain"/>
    <property type="match status" value="1"/>
</dbReference>
<comment type="similarity">
    <text evidence="1 3">Belongs to the short-chain dehydrogenases/reductases (SDR) family.</text>
</comment>
<sequence>MTASQFGFHTTAEEVAMVLGDHIKGKTILITGVSPNSLGAEAARVAAKFGAGLVAIASRSQTKLEQVARGIKFETPTANVRTLVLDLGSFAAVRVAASEVLAYPEPLDVLINSAGIMAVDYRKTVDGHESQFGTNHLGHFLFTARIFPKLRESDAPRIINVSSYGHRYGTIRFDDPGFSEGEKYDRFEAYGQSKTANILFSRELARRGVVSFSLHPGSILTNIADTIPMDALVGLGVLDEKGEVCTDGRVSWKTLGEGASTYIFAAFDPAIVAQSGAYLEDASVNEDGAAPHASDMESAKRLWELSEQLVGEKFDVI</sequence>